<evidence type="ECO:0000313" key="12">
    <source>
        <dbReference type="Proteomes" id="UP000233654"/>
    </source>
</evidence>
<keyword evidence="2" id="KW-0597">Phosphoprotein</keyword>
<protein>
    <recommendedName>
        <fullName evidence="13">Ion-translocating oxidoreductase complex subunit D</fullName>
    </recommendedName>
</protein>
<feature type="transmembrane region" description="Helical" evidence="10">
    <location>
        <begin position="79"/>
        <end position="97"/>
    </location>
</feature>
<reference evidence="11 12" key="1">
    <citation type="journal article" date="2017" name="ISME J.">
        <title>Potential for microbial H2 and metal transformations associated with novel bacteria and archaea in deep terrestrial subsurface sediments.</title>
        <authorList>
            <person name="Hernsdorf A.W."/>
            <person name="Amano Y."/>
            <person name="Miyakawa K."/>
            <person name="Ise K."/>
            <person name="Suzuki Y."/>
            <person name="Anantharaman K."/>
            <person name="Probst A."/>
            <person name="Burstein D."/>
            <person name="Thomas B.C."/>
            <person name="Banfield J.F."/>
        </authorList>
    </citation>
    <scope>NUCLEOTIDE SEQUENCE [LARGE SCALE GENOMIC DNA]</scope>
    <source>
        <strain evidence="11">HGW-Actinobacteria-3</strain>
    </source>
</reference>
<dbReference type="Pfam" id="PF03116">
    <property type="entry name" value="NQR2_RnfD_RnfE"/>
    <property type="match status" value="1"/>
</dbReference>
<evidence type="ECO:0008006" key="13">
    <source>
        <dbReference type="Google" id="ProtNLM"/>
    </source>
</evidence>
<feature type="transmembrane region" description="Helical" evidence="10">
    <location>
        <begin position="34"/>
        <end position="67"/>
    </location>
</feature>
<dbReference type="AlphaFoldDB" id="A0A2N3G7Y9"/>
<feature type="transmembrane region" description="Helical" evidence="10">
    <location>
        <begin position="186"/>
        <end position="208"/>
    </location>
</feature>
<feature type="transmembrane region" description="Helical" evidence="10">
    <location>
        <begin position="266"/>
        <end position="286"/>
    </location>
</feature>
<keyword evidence="3" id="KW-0285">Flavoprotein</keyword>
<evidence type="ECO:0000256" key="1">
    <source>
        <dbReference type="ARBA" id="ARBA00022448"/>
    </source>
</evidence>
<dbReference type="GO" id="GO:0005886">
    <property type="term" value="C:plasma membrane"/>
    <property type="evidence" value="ECO:0007669"/>
    <property type="project" value="TreeGrafter"/>
</dbReference>
<evidence type="ECO:0000313" key="11">
    <source>
        <dbReference type="EMBL" id="PKQ28738.1"/>
    </source>
</evidence>
<feature type="transmembrane region" description="Helical" evidence="10">
    <location>
        <begin position="240"/>
        <end position="259"/>
    </location>
</feature>
<comment type="caution">
    <text evidence="11">The sequence shown here is derived from an EMBL/GenBank/DDBJ whole genome shotgun (WGS) entry which is preliminary data.</text>
</comment>
<evidence type="ECO:0000256" key="6">
    <source>
        <dbReference type="ARBA" id="ARBA00022967"/>
    </source>
</evidence>
<evidence type="ECO:0000256" key="9">
    <source>
        <dbReference type="ARBA" id="ARBA00023136"/>
    </source>
</evidence>
<evidence type="ECO:0000256" key="8">
    <source>
        <dbReference type="ARBA" id="ARBA00022989"/>
    </source>
</evidence>
<feature type="transmembrane region" description="Helical" evidence="10">
    <location>
        <begin position="215"/>
        <end position="234"/>
    </location>
</feature>
<dbReference type="PANTHER" id="PTHR30578">
    <property type="entry name" value="ELECTRON TRANSPORT COMPLEX PROTEIN RNFD"/>
    <property type="match status" value="1"/>
</dbReference>
<dbReference type="PANTHER" id="PTHR30578:SF0">
    <property type="entry name" value="ION-TRANSLOCATING OXIDOREDUCTASE COMPLEX SUBUNIT D"/>
    <property type="match status" value="1"/>
</dbReference>
<organism evidence="11 12">
    <name type="scientific">Candidatus Anoxymicrobium japonicum</name>
    <dbReference type="NCBI Taxonomy" id="2013648"/>
    <lineage>
        <taxon>Bacteria</taxon>
        <taxon>Bacillati</taxon>
        <taxon>Actinomycetota</taxon>
        <taxon>Candidatus Geothermincolia</taxon>
        <taxon>Candidatus Geothermincolales</taxon>
        <taxon>Candidatus Anoxymicrobiaceae</taxon>
        <taxon>Candidatus Anoxymicrobium</taxon>
    </lineage>
</organism>
<keyword evidence="6" id="KW-1278">Translocase</keyword>
<keyword evidence="7" id="KW-0249">Electron transport</keyword>
<keyword evidence="4" id="KW-0288">FMN</keyword>
<dbReference type="NCBIfam" id="TIGR01946">
    <property type="entry name" value="rnfD"/>
    <property type="match status" value="1"/>
</dbReference>
<evidence type="ECO:0000256" key="5">
    <source>
        <dbReference type="ARBA" id="ARBA00022692"/>
    </source>
</evidence>
<accession>A0A2N3G7Y9</accession>
<evidence type="ECO:0000256" key="10">
    <source>
        <dbReference type="SAM" id="Phobius"/>
    </source>
</evidence>
<keyword evidence="8 10" id="KW-1133">Transmembrane helix</keyword>
<feature type="transmembrane region" description="Helical" evidence="10">
    <location>
        <begin position="292"/>
        <end position="311"/>
    </location>
</feature>
<keyword evidence="1" id="KW-0813">Transport</keyword>
<keyword evidence="9 10" id="KW-0472">Membrane</keyword>
<keyword evidence="5 10" id="KW-0812">Transmembrane</keyword>
<sequence length="328" mass="34877">MKGGEICMADREFIMSVPPHIVSKDEVGSAMRDVAIALMPVIVVAIGFFRLYAIVNLAACVVAAICSEWVMRKLMKRSVTIDDFSAIVTGLFVGLLLPPAVPFWYAMIGTVIAVAIVKELMGGLGRNMFNPALFGFVSMLVISRFWAMANASYSLGSLDGVTTATPLTFIKGGSLAGVRPGYLELFLGHAGGAVAEVSVLAVLVGAAYLMYKGHITWHIPASIIGTVFILSAILGQNPLYMILAGGVMLGSFFMATDWVTSPDCRVAQVLYGVLIGVLIVVIRLYAAPTGAVAYSILIGNACTPLFNRFVVRKTFGKVKATPVAEVAR</sequence>
<evidence type="ECO:0000256" key="3">
    <source>
        <dbReference type="ARBA" id="ARBA00022630"/>
    </source>
</evidence>
<dbReference type="GO" id="GO:0055085">
    <property type="term" value="P:transmembrane transport"/>
    <property type="evidence" value="ECO:0007669"/>
    <property type="project" value="InterPro"/>
</dbReference>
<proteinExistence type="predicted"/>
<evidence type="ECO:0000256" key="4">
    <source>
        <dbReference type="ARBA" id="ARBA00022643"/>
    </source>
</evidence>
<dbReference type="EMBL" id="PHEX01000006">
    <property type="protein sequence ID" value="PKQ28738.1"/>
    <property type="molecule type" value="Genomic_DNA"/>
</dbReference>
<evidence type="ECO:0000256" key="2">
    <source>
        <dbReference type="ARBA" id="ARBA00022553"/>
    </source>
</evidence>
<dbReference type="InterPro" id="IPR004338">
    <property type="entry name" value="NqrB/RnfD"/>
</dbReference>
<dbReference type="InterPro" id="IPR011303">
    <property type="entry name" value="RnfD_bac"/>
</dbReference>
<feature type="transmembrane region" description="Helical" evidence="10">
    <location>
        <begin position="128"/>
        <end position="147"/>
    </location>
</feature>
<evidence type="ECO:0000256" key="7">
    <source>
        <dbReference type="ARBA" id="ARBA00022982"/>
    </source>
</evidence>
<dbReference type="GO" id="GO:0022900">
    <property type="term" value="P:electron transport chain"/>
    <property type="evidence" value="ECO:0007669"/>
    <property type="project" value="InterPro"/>
</dbReference>
<dbReference type="Proteomes" id="UP000233654">
    <property type="component" value="Unassembled WGS sequence"/>
</dbReference>
<name>A0A2N3G7Y9_9ACTN</name>
<gene>
    <name evidence="11" type="ORF">CVT63_01120</name>
</gene>